<dbReference type="InterPro" id="IPR036812">
    <property type="entry name" value="NAD(P)_OxRdtase_dom_sf"/>
</dbReference>
<gene>
    <name evidence="3" type="ORF">RhiirC2_760679</name>
</gene>
<evidence type="ECO:0000256" key="1">
    <source>
        <dbReference type="ARBA" id="ARBA00023002"/>
    </source>
</evidence>
<dbReference type="PRINTS" id="PR00069">
    <property type="entry name" value="ALDKETRDTASE"/>
</dbReference>
<dbReference type="PANTHER" id="PTHR43625:SF40">
    <property type="entry name" value="ALDO-KETO REDUCTASE YAKC [NADP(+)]"/>
    <property type="match status" value="1"/>
</dbReference>
<dbReference type="InterPro" id="IPR020471">
    <property type="entry name" value="AKR"/>
</dbReference>
<dbReference type="EMBL" id="LLXL01002206">
    <property type="protein sequence ID" value="PKK61480.1"/>
    <property type="molecule type" value="Genomic_DNA"/>
</dbReference>
<evidence type="ECO:0000313" key="3">
    <source>
        <dbReference type="EMBL" id="PKK61480.1"/>
    </source>
</evidence>
<dbReference type="GO" id="GO:0005737">
    <property type="term" value="C:cytoplasm"/>
    <property type="evidence" value="ECO:0007669"/>
    <property type="project" value="TreeGrafter"/>
</dbReference>
<organism evidence="3 4">
    <name type="scientific">Rhizophagus irregularis</name>
    <dbReference type="NCBI Taxonomy" id="588596"/>
    <lineage>
        <taxon>Eukaryota</taxon>
        <taxon>Fungi</taxon>
        <taxon>Fungi incertae sedis</taxon>
        <taxon>Mucoromycota</taxon>
        <taxon>Glomeromycotina</taxon>
        <taxon>Glomeromycetes</taxon>
        <taxon>Glomerales</taxon>
        <taxon>Glomeraceae</taxon>
        <taxon>Rhizophagus</taxon>
    </lineage>
</organism>
<evidence type="ECO:0000259" key="2">
    <source>
        <dbReference type="Pfam" id="PF00248"/>
    </source>
</evidence>
<dbReference type="Proteomes" id="UP000233469">
    <property type="component" value="Unassembled WGS sequence"/>
</dbReference>
<dbReference type="VEuPathDB" id="FungiDB:RhiirA1_411607"/>
<feature type="domain" description="NADP-dependent oxidoreductase" evidence="2">
    <location>
        <begin position="16"/>
        <end position="309"/>
    </location>
</feature>
<dbReference type="VEuPathDB" id="FungiDB:RhiirFUN_010311"/>
<keyword evidence="1" id="KW-0560">Oxidoreductase</keyword>
<comment type="caution">
    <text evidence="3">The sequence shown here is derived from an EMBL/GenBank/DDBJ whole genome shotgun (WGS) entry which is preliminary data.</text>
</comment>
<protein>
    <submittedName>
        <fullName evidence="3">Aldo/keto reductase</fullName>
    </submittedName>
</protein>
<name>A0A2N1MIM2_9GLOM</name>
<dbReference type="Pfam" id="PF00248">
    <property type="entry name" value="Aldo_ket_red"/>
    <property type="match status" value="1"/>
</dbReference>
<evidence type="ECO:0000313" key="4">
    <source>
        <dbReference type="Proteomes" id="UP000233469"/>
    </source>
</evidence>
<dbReference type="SUPFAM" id="SSF51430">
    <property type="entry name" value="NAD(P)-linked oxidoreductase"/>
    <property type="match status" value="1"/>
</dbReference>
<sequence>MSFLRELGKTGVKISAIGLGCMGMSDAYGAADEQENIKVLNRAIDIGSTFWDTADLYGSGANEILLSKVLKERRNEVFLCTKFAFSLGPNGEISILGKPEYVRQACENSLKRLGVDYIDLYYQHRVDPNTPIEDTVGALAELVKEGKIKYIGLSECSAETLRRAYKVHPIAAIQMEYSPWALDIEKNGVLEACRELGVTIVAYSPLGHGFLTGKYKSIDDFEPNDFRRTIPRFQGENFNKNLEIVHKFNEFASKKGVTAGQLCLAWVLAQGDDFVTIPGTKKMKYLEENFEAGKIHLSPEEISEIRKIIDSIEIFGGRYNEHLSKSLQLNKESLIFTFTFKSK</sequence>
<proteinExistence type="predicted"/>
<reference evidence="3 4" key="1">
    <citation type="submission" date="2016-04" db="EMBL/GenBank/DDBJ databases">
        <title>Genome analyses suggest a sexual origin of heterokaryosis in a supposedly ancient asexual fungus.</title>
        <authorList>
            <person name="Ropars J."/>
            <person name="Sedzielewska K."/>
            <person name="Noel J."/>
            <person name="Charron P."/>
            <person name="Farinelli L."/>
            <person name="Marton T."/>
            <person name="Kruger M."/>
            <person name="Pelin A."/>
            <person name="Brachmann A."/>
            <person name="Corradi N."/>
        </authorList>
    </citation>
    <scope>NUCLEOTIDE SEQUENCE [LARGE SCALE GENOMIC DNA]</scope>
    <source>
        <strain evidence="3 4">C2</strain>
    </source>
</reference>
<dbReference type="PANTHER" id="PTHR43625">
    <property type="entry name" value="AFLATOXIN B1 ALDEHYDE REDUCTASE"/>
    <property type="match status" value="1"/>
</dbReference>
<dbReference type="GO" id="GO:0016491">
    <property type="term" value="F:oxidoreductase activity"/>
    <property type="evidence" value="ECO:0007669"/>
    <property type="project" value="UniProtKB-KW"/>
</dbReference>
<reference evidence="3 4" key="2">
    <citation type="submission" date="2017-10" db="EMBL/GenBank/DDBJ databases">
        <title>Extensive intraspecific genome diversity in a model arbuscular mycorrhizal fungus.</title>
        <authorList>
            <person name="Chen E.C.H."/>
            <person name="Morin E."/>
            <person name="Baudet D."/>
            <person name="Noel J."/>
            <person name="Ndikumana S."/>
            <person name="Charron P."/>
            <person name="St-Onge C."/>
            <person name="Giorgi J."/>
            <person name="Grigoriev I.V."/>
            <person name="Roux C."/>
            <person name="Martin F.M."/>
            <person name="Corradi N."/>
        </authorList>
    </citation>
    <scope>NUCLEOTIDE SEQUENCE [LARGE SCALE GENOMIC DNA]</scope>
    <source>
        <strain evidence="3 4">C2</strain>
    </source>
</reference>
<dbReference type="AlphaFoldDB" id="A0A2N1MIM2"/>
<dbReference type="CDD" id="cd19076">
    <property type="entry name" value="AKR_AKR13A_13D"/>
    <property type="match status" value="1"/>
</dbReference>
<accession>A0A2N1MIM2</accession>
<dbReference type="Gene3D" id="3.20.20.100">
    <property type="entry name" value="NADP-dependent oxidoreductase domain"/>
    <property type="match status" value="1"/>
</dbReference>
<dbReference type="InterPro" id="IPR050791">
    <property type="entry name" value="Aldo-Keto_reductase"/>
</dbReference>
<dbReference type="InterPro" id="IPR023210">
    <property type="entry name" value="NADP_OxRdtase_dom"/>
</dbReference>
<dbReference type="VEuPathDB" id="FungiDB:FUN_006410"/>